<feature type="binding site" evidence="13">
    <location>
        <position position="256"/>
    </location>
    <ligand>
        <name>NAD(+)</name>
        <dbReference type="ChEBI" id="CHEBI:57540"/>
    </ligand>
</feature>
<dbReference type="PROSITE" id="PS51371">
    <property type="entry name" value="CBS"/>
    <property type="match status" value="2"/>
</dbReference>
<proteinExistence type="inferred from homology"/>
<comment type="subunit">
    <text evidence="3 13">Homotetramer.</text>
</comment>
<dbReference type="SUPFAM" id="SSF51412">
    <property type="entry name" value="Inosine monophosphate dehydrogenase (IMPDH)"/>
    <property type="match status" value="1"/>
</dbReference>
<dbReference type="FunFam" id="3.20.20.70:FF:000003">
    <property type="entry name" value="GMP reductase"/>
    <property type="match status" value="1"/>
</dbReference>
<keyword evidence="5" id="KW-0677">Repeat</keyword>
<dbReference type="SMART" id="SM01240">
    <property type="entry name" value="IMPDH"/>
    <property type="match status" value="1"/>
</dbReference>
<protein>
    <recommendedName>
        <fullName evidence="13 20">Inosine-5'-monophosphate dehydrogenase</fullName>
        <shortName evidence="13">IMP dehydrogenase</shortName>
        <shortName evidence="13">IMPD</shortName>
        <shortName evidence="13">IMPDH</shortName>
        <ecNumber evidence="13 20">1.1.1.205</ecNumber>
    </recommendedName>
</protein>
<feature type="binding site" evidence="13 15">
    <location>
        <begin position="393"/>
        <end position="397"/>
    </location>
    <ligand>
        <name>IMP</name>
        <dbReference type="ChEBI" id="CHEBI:58053"/>
    </ligand>
</feature>
<feature type="binding site" evidence="13">
    <location>
        <position position="477"/>
    </location>
    <ligand>
        <name>K(+)</name>
        <dbReference type="ChEBI" id="CHEBI:29103"/>
        <note>ligand shared between two tetrameric partners</note>
    </ligand>
</feature>
<evidence type="ECO:0000256" key="6">
    <source>
        <dbReference type="ARBA" id="ARBA00022749"/>
    </source>
</evidence>
<dbReference type="Pfam" id="PF00478">
    <property type="entry name" value="IMPDH"/>
    <property type="match status" value="1"/>
</dbReference>
<dbReference type="HAMAP" id="MF_01964">
    <property type="entry name" value="IMPDH"/>
    <property type="match status" value="1"/>
</dbReference>
<evidence type="ECO:0000256" key="9">
    <source>
        <dbReference type="ARBA" id="ARBA00023002"/>
    </source>
</evidence>
<keyword evidence="8 13" id="KW-0630">Potassium</keyword>
<dbReference type="GO" id="GO:0006183">
    <property type="term" value="P:GTP biosynthetic process"/>
    <property type="evidence" value="ECO:0007669"/>
    <property type="project" value="TreeGrafter"/>
</dbReference>
<evidence type="ECO:0000256" key="7">
    <source>
        <dbReference type="ARBA" id="ARBA00022755"/>
    </source>
</evidence>
<evidence type="ECO:0000256" key="1">
    <source>
        <dbReference type="ARBA" id="ARBA00001958"/>
    </source>
</evidence>
<evidence type="ECO:0000256" key="19">
    <source>
        <dbReference type="RuleBase" id="RU003927"/>
    </source>
</evidence>
<dbReference type="EC" id="1.1.1.205" evidence="13 20"/>
<accession>A0A1I5WUR3</accession>
<dbReference type="InterPro" id="IPR005990">
    <property type="entry name" value="IMP_DH"/>
</dbReference>
<dbReference type="RefSeq" id="WP_090658854.1">
    <property type="nucleotide sequence ID" value="NZ_FOXQ01000007.1"/>
</dbReference>
<dbReference type="GO" id="GO:0006177">
    <property type="term" value="P:GMP biosynthetic process"/>
    <property type="evidence" value="ECO:0007669"/>
    <property type="project" value="UniProtKB-UniRule"/>
</dbReference>
<dbReference type="InterPro" id="IPR001093">
    <property type="entry name" value="IMP_DH_GMPRt"/>
</dbReference>
<dbReference type="GO" id="GO:0000166">
    <property type="term" value="F:nucleotide binding"/>
    <property type="evidence" value="ECO:0007669"/>
    <property type="project" value="UniProtKB-UniRule"/>
</dbReference>
<feature type="binding site" evidence="16">
    <location>
        <begin position="256"/>
        <end position="258"/>
    </location>
    <ligand>
        <name>NAD(+)</name>
        <dbReference type="ChEBI" id="CHEBI:57540"/>
    </ligand>
</feature>
<dbReference type="NCBIfam" id="TIGR01302">
    <property type="entry name" value="IMP_dehydrog"/>
    <property type="match status" value="1"/>
</dbReference>
<dbReference type="CDD" id="cd04601">
    <property type="entry name" value="CBS_pair_IMPDH"/>
    <property type="match status" value="1"/>
</dbReference>
<name>A0A1I5WUR3_9BACT</name>
<dbReference type="UniPathway" id="UPA00601">
    <property type="reaction ID" value="UER00295"/>
</dbReference>
<dbReference type="PIRSF" id="PIRSF000130">
    <property type="entry name" value="IMPDH"/>
    <property type="match status" value="1"/>
</dbReference>
<feature type="binding site" evidence="13 15">
    <location>
        <position position="311"/>
    </location>
    <ligand>
        <name>IMP</name>
        <dbReference type="ChEBI" id="CHEBI:58053"/>
    </ligand>
</feature>
<dbReference type="GO" id="GO:0046872">
    <property type="term" value="F:metal ion binding"/>
    <property type="evidence" value="ECO:0007669"/>
    <property type="project" value="UniProtKB-UniRule"/>
</dbReference>
<dbReference type="InterPro" id="IPR015875">
    <property type="entry name" value="IMP_DH/GMP_Rdtase_CS"/>
</dbReference>
<feature type="binding site" description="in other chain" evidence="13 17">
    <location>
        <position position="308"/>
    </location>
    <ligand>
        <name>K(+)</name>
        <dbReference type="ChEBI" id="CHEBI:29103"/>
        <note>ligand shared between two tetrameric partners</note>
    </ligand>
</feature>
<feature type="binding site" evidence="13 15">
    <location>
        <begin position="346"/>
        <end position="348"/>
    </location>
    <ligand>
        <name>IMP</name>
        <dbReference type="ChEBI" id="CHEBI:58053"/>
    </ligand>
</feature>
<feature type="binding site" description="in other chain" evidence="13 17">
    <location>
        <position position="310"/>
    </location>
    <ligand>
        <name>K(+)</name>
        <dbReference type="ChEBI" id="CHEBI:29103"/>
        <note>ligand shared between two tetrameric partners</note>
    </ligand>
</feature>
<keyword evidence="23" id="KW-1185">Reference proteome</keyword>
<evidence type="ECO:0000256" key="18">
    <source>
        <dbReference type="PROSITE-ProRule" id="PRU00703"/>
    </source>
</evidence>
<comment type="caution">
    <text evidence="13">Lacks conserved residue(s) required for the propagation of feature annotation.</text>
</comment>
<dbReference type="Gene3D" id="3.20.20.70">
    <property type="entry name" value="Aldolase class I"/>
    <property type="match status" value="1"/>
</dbReference>
<evidence type="ECO:0000256" key="12">
    <source>
        <dbReference type="ARBA" id="ARBA00048028"/>
    </source>
</evidence>
<dbReference type="InterPro" id="IPR000644">
    <property type="entry name" value="CBS_dom"/>
</dbReference>
<dbReference type="Proteomes" id="UP000199031">
    <property type="component" value="Unassembled WGS sequence"/>
</dbReference>
<evidence type="ECO:0000256" key="10">
    <source>
        <dbReference type="ARBA" id="ARBA00023027"/>
    </source>
</evidence>
<feature type="binding site" description="in other chain" evidence="13 17">
    <location>
        <position position="313"/>
    </location>
    <ligand>
        <name>K(+)</name>
        <dbReference type="ChEBI" id="CHEBI:29103"/>
        <note>ligand shared between two tetrameric partners</note>
    </ligand>
</feature>
<feature type="binding site" evidence="13 16">
    <location>
        <begin position="306"/>
        <end position="308"/>
    </location>
    <ligand>
        <name>NAD(+)</name>
        <dbReference type="ChEBI" id="CHEBI:57540"/>
    </ligand>
</feature>
<evidence type="ECO:0000256" key="15">
    <source>
        <dbReference type="PIRSR" id="PIRSR000130-2"/>
    </source>
</evidence>
<feature type="binding site" evidence="13">
    <location>
        <position position="479"/>
    </location>
    <ligand>
        <name>K(+)</name>
        <dbReference type="ChEBI" id="CHEBI:29103"/>
        <note>ligand shared between two tetrameric partners</note>
    </ligand>
</feature>
<feature type="binding site" evidence="13 15">
    <location>
        <begin position="369"/>
        <end position="370"/>
    </location>
    <ligand>
        <name>IMP</name>
        <dbReference type="ChEBI" id="CHEBI:58053"/>
    </ligand>
</feature>
<evidence type="ECO:0000256" key="8">
    <source>
        <dbReference type="ARBA" id="ARBA00022958"/>
    </source>
</evidence>
<evidence type="ECO:0000259" key="21">
    <source>
        <dbReference type="PROSITE" id="PS51371"/>
    </source>
</evidence>
<evidence type="ECO:0000313" key="23">
    <source>
        <dbReference type="Proteomes" id="UP000199031"/>
    </source>
</evidence>
<comment type="cofactor">
    <cofactor evidence="1 13">
        <name>K(+)</name>
        <dbReference type="ChEBI" id="CHEBI:29103"/>
    </cofactor>
</comment>
<organism evidence="22 23">
    <name type="scientific">Parafilimonas terrae</name>
    <dbReference type="NCBI Taxonomy" id="1465490"/>
    <lineage>
        <taxon>Bacteria</taxon>
        <taxon>Pseudomonadati</taxon>
        <taxon>Bacteroidota</taxon>
        <taxon>Chitinophagia</taxon>
        <taxon>Chitinophagales</taxon>
        <taxon>Chitinophagaceae</taxon>
        <taxon>Parafilimonas</taxon>
    </lineage>
</organism>
<dbReference type="OrthoDB" id="9805398at2"/>
<dbReference type="AlphaFoldDB" id="A0A1I5WUR3"/>
<sequence>MATINKDSKATRFFGEGLTFDDVLLMPAYSQVLPRETDISTKLTKSLKLNIPMLSAAMDTVTEASLAIALAREGGLGILHKNMSIERQAEQVRKVKRSESGLIVDPITLTPDSTIGDALKLMKDNKIGGIPIVDKNNFLAGILTNRDLRFETDKKKKVSEAMTKENLITAPDGTDLKKAETILHKYKIEKLPVVNKAGKLTGLITYRDILQLRNYPNAVKDEFGRLLVGAALGITKDLNDRAAALVNVGVDIVTLDSAHGHSKGVITALKGLKKSFKNLQVIAGNIGTAAGAKALAEAGADAVKVGIGPGSICTTRIVAGTGVPQLTAIMEAAGALKSSGTPLIADGGIRYTGDMVKALAAGADTVMMGSIFAGTEESPGETIIYEGRKFKEYRGMGSISAMAQGSSDRYFQDVEDDIKKFVPEGIEGRVAYKGFLSEVVAQFNGGLRAGMGYCGAKTIAELQKATFVKITNAGMRESHAHDIEITREAPNYSRK</sequence>
<evidence type="ECO:0000256" key="13">
    <source>
        <dbReference type="HAMAP-Rule" id="MF_01964"/>
    </source>
</evidence>
<comment type="pathway">
    <text evidence="13 20">Purine metabolism; XMP biosynthesis via de novo pathway; XMP from IMP: step 1/1.</text>
</comment>
<feature type="binding site" evidence="13 15">
    <location>
        <position position="424"/>
    </location>
    <ligand>
        <name>IMP</name>
        <dbReference type="ChEBI" id="CHEBI:58053"/>
    </ligand>
</feature>
<feature type="domain" description="CBS" evidence="21">
    <location>
        <begin position="162"/>
        <end position="219"/>
    </location>
</feature>
<keyword evidence="6 13" id="KW-0332">GMP biosynthesis</keyword>
<evidence type="ECO:0000256" key="20">
    <source>
        <dbReference type="RuleBase" id="RU003928"/>
    </source>
</evidence>
<comment type="catalytic activity">
    <reaction evidence="12 13 20">
        <text>IMP + NAD(+) + H2O = XMP + NADH + H(+)</text>
        <dbReference type="Rhea" id="RHEA:11708"/>
        <dbReference type="ChEBI" id="CHEBI:15377"/>
        <dbReference type="ChEBI" id="CHEBI:15378"/>
        <dbReference type="ChEBI" id="CHEBI:57464"/>
        <dbReference type="ChEBI" id="CHEBI:57540"/>
        <dbReference type="ChEBI" id="CHEBI:57945"/>
        <dbReference type="ChEBI" id="CHEBI:58053"/>
        <dbReference type="EC" id="1.1.1.205"/>
    </reaction>
</comment>
<dbReference type="InterPro" id="IPR046342">
    <property type="entry name" value="CBS_dom_sf"/>
</dbReference>
<comment type="similarity">
    <text evidence="2 13 19">Belongs to the IMPDH/GMPR family.</text>
</comment>
<dbReference type="SUPFAM" id="SSF54631">
    <property type="entry name" value="CBS-domain pair"/>
    <property type="match status" value="1"/>
</dbReference>
<reference evidence="22 23" key="1">
    <citation type="submission" date="2016-10" db="EMBL/GenBank/DDBJ databases">
        <authorList>
            <person name="de Groot N.N."/>
        </authorList>
    </citation>
    <scope>NUCLEOTIDE SEQUENCE [LARGE SCALE GENOMIC DNA]</scope>
    <source>
        <strain evidence="22 23">DSM 28286</strain>
    </source>
</reference>
<dbReference type="EMBL" id="FOXQ01000007">
    <property type="protein sequence ID" value="SFQ23430.1"/>
    <property type="molecule type" value="Genomic_DNA"/>
</dbReference>
<evidence type="ECO:0000256" key="3">
    <source>
        <dbReference type="ARBA" id="ARBA00011881"/>
    </source>
</evidence>
<dbReference type="PROSITE" id="PS00487">
    <property type="entry name" value="IMP_DH_GMP_RED"/>
    <property type="match status" value="1"/>
</dbReference>
<feature type="active site" description="Proton acceptor" evidence="13 14">
    <location>
        <position position="409"/>
    </location>
</feature>
<comment type="activity regulation">
    <text evidence="13">Mycophenolic acid (MPA) is a non-competitive inhibitor that prevents formation of the closed enzyme conformation by binding to the same site as the amobile flap. In contrast, mizoribine monophosphate (MZP) is a competitive inhibitor that induces the closed conformation. MPA is a potent inhibitor of mammalian IMPDHs but a poor inhibitor of the bacterial enzymes. MZP is a more potent inhibitor of bacterial IMPDH.</text>
</comment>
<evidence type="ECO:0000256" key="11">
    <source>
        <dbReference type="ARBA" id="ARBA00023122"/>
    </source>
</evidence>
<dbReference type="PANTHER" id="PTHR11911:SF111">
    <property type="entry name" value="INOSINE-5'-MONOPHOSPHATE DEHYDROGENASE"/>
    <property type="match status" value="1"/>
</dbReference>
<comment type="function">
    <text evidence="13">Catalyzes the conversion of inosine 5'-phosphate (IMP) to xanthosine 5'-phosphate (XMP), the first committed and rate-limiting step in the de novo synthesis of guanine nucleotides, and therefore plays an important role in the regulation of cell growth.</text>
</comment>
<gene>
    <name evidence="13" type="primary">guaB</name>
    <name evidence="22" type="ORF">SAMN05444277_10714</name>
</gene>
<feature type="binding site" evidence="13">
    <location>
        <position position="478"/>
    </location>
    <ligand>
        <name>K(+)</name>
        <dbReference type="ChEBI" id="CHEBI:29103"/>
        <note>ligand shared between two tetrameric partners</note>
    </ligand>
</feature>
<evidence type="ECO:0000313" key="22">
    <source>
        <dbReference type="EMBL" id="SFQ23430.1"/>
    </source>
</evidence>
<feature type="active site" description="Thioimidate intermediate" evidence="13 14">
    <location>
        <position position="313"/>
    </location>
</feature>
<dbReference type="STRING" id="1465490.SAMN05444277_10714"/>
<dbReference type="InterPro" id="IPR013785">
    <property type="entry name" value="Aldolase_TIM"/>
</dbReference>
<keyword evidence="9 13" id="KW-0560">Oxidoreductase</keyword>
<dbReference type="GO" id="GO:0003938">
    <property type="term" value="F:IMP dehydrogenase activity"/>
    <property type="evidence" value="ECO:0007669"/>
    <property type="project" value="UniProtKB-UniRule"/>
</dbReference>
<evidence type="ECO:0000256" key="4">
    <source>
        <dbReference type="ARBA" id="ARBA00022723"/>
    </source>
</evidence>
<keyword evidence="4 13" id="KW-0479">Metal-binding</keyword>
<feature type="domain" description="CBS" evidence="21">
    <location>
        <begin position="102"/>
        <end position="158"/>
    </location>
</feature>
<keyword evidence="7 13" id="KW-0658">Purine biosynthesis</keyword>
<evidence type="ECO:0000256" key="2">
    <source>
        <dbReference type="ARBA" id="ARBA00005502"/>
    </source>
</evidence>
<keyword evidence="11 18" id="KW-0129">CBS domain</keyword>
<keyword evidence="10 13" id="KW-0520">NAD</keyword>
<evidence type="ECO:0000256" key="14">
    <source>
        <dbReference type="PIRSR" id="PIRSR000130-1"/>
    </source>
</evidence>
<dbReference type="CDD" id="cd00381">
    <property type="entry name" value="IMPDH"/>
    <property type="match status" value="1"/>
</dbReference>
<dbReference type="SMART" id="SM00116">
    <property type="entry name" value="CBS"/>
    <property type="match status" value="2"/>
</dbReference>
<evidence type="ECO:0000256" key="5">
    <source>
        <dbReference type="ARBA" id="ARBA00022737"/>
    </source>
</evidence>
<evidence type="ECO:0000256" key="17">
    <source>
        <dbReference type="PIRSR" id="PIRSR000130-4"/>
    </source>
</evidence>
<dbReference type="PANTHER" id="PTHR11911">
    <property type="entry name" value="INOSINE-5-MONOPHOSPHATE DEHYDROGENASE RELATED"/>
    <property type="match status" value="1"/>
</dbReference>
<dbReference type="Pfam" id="PF00571">
    <property type="entry name" value="CBS"/>
    <property type="match status" value="2"/>
</dbReference>
<evidence type="ECO:0000256" key="16">
    <source>
        <dbReference type="PIRSR" id="PIRSR000130-3"/>
    </source>
</evidence>